<gene>
    <name evidence="3" type="ORF">LTRI10_LOCUS12612</name>
</gene>
<dbReference type="EMBL" id="OZ034815">
    <property type="protein sequence ID" value="CAL1370489.1"/>
    <property type="molecule type" value="Genomic_DNA"/>
</dbReference>
<proteinExistence type="predicted"/>
<protein>
    <submittedName>
        <fullName evidence="3">Uncharacterized protein</fullName>
    </submittedName>
</protein>
<sequence length="104" mass="11955">MTTPTRVTERVEREHDWTERGSPPTSDMAGFLLFAVCLFRDGKVGMKKEGSGFCRIFVVLSFDQKRRRKKVSGKGRESGEFFLLFVCSSFLFGILRKEPISIRK</sequence>
<evidence type="ECO:0000313" key="4">
    <source>
        <dbReference type="Proteomes" id="UP001497516"/>
    </source>
</evidence>
<keyword evidence="4" id="KW-1185">Reference proteome</keyword>
<evidence type="ECO:0000256" key="2">
    <source>
        <dbReference type="SAM" id="Phobius"/>
    </source>
</evidence>
<reference evidence="3 4" key="1">
    <citation type="submission" date="2024-04" db="EMBL/GenBank/DDBJ databases">
        <authorList>
            <person name="Fracassetti M."/>
        </authorList>
    </citation>
    <scope>NUCLEOTIDE SEQUENCE [LARGE SCALE GENOMIC DNA]</scope>
</reference>
<feature type="compositionally biased region" description="Basic and acidic residues" evidence="1">
    <location>
        <begin position="7"/>
        <end position="19"/>
    </location>
</feature>
<keyword evidence="2" id="KW-0812">Transmembrane</keyword>
<evidence type="ECO:0000313" key="3">
    <source>
        <dbReference type="EMBL" id="CAL1370489.1"/>
    </source>
</evidence>
<keyword evidence="2" id="KW-0472">Membrane</keyword>
<accession>A0AAV2DBA5</accession>
<keyword evidence="2" id="KW-1133">Transmembrane helix</keyword>
<evidence type="ECO:0000256" key="1">
    <source>
        <dbReference type="SAM" id="MobiDB-lite"/>
    </source>
</evidence>
<feature type="region of interest" description="Disordered" evidence="1">
    <location>
        <begin position="1"/>
        <end position="23"/>
    </location>
</feature>
<name>A0AAV2DBA5_9ROSI</name>
<organism evidence="3 4">
    <name type="scientific">Linum trigynum</name>
    <dbReference type="NCBI Taxonomy" id="586398"/>
    <lineage>
        <taxon>Eukaryota</taxon>
        <taxon>Viridiplantae</taxon>
        <taxon>Streptophyta</taxon>
        <taxon>Embryophyta</taxon>
        <taxon>Tracheophyta</taxon>
        <taxon>Spermatophyta</taxon>
        <taxon>Magnoliopsida</taxon>
        <taxon>eudicotyledons</taxon>
        <taxon>Gunneridae</taxon>
        <taxon>Pentapetalae</taxon>
        <taxon>rosids</taxon>
        <taxon>fabids</taxon>
        <taxon>Malpighiales</taxon>
        <taxon>Linaceae</taxon>
        <taxon>Linum</taxon>
    </lineage>
</organism>
<feature type="transmembrane region" description="Helical" evidence="2">
    <location>
        <begin position="78"/>
        <end position="95"/>
    </location>
</feature>
<dbReference type="Proteomes" id="UP001497516">
    <property type="component" value="Chromosome 2"/>
</dbReference>
<dbReference type="AlphaFoldDB" id="A0AAV2DBA5"/>